<accession>U4VDX2</accession>
<protein>
    <submittedName>
        <fullName evidence="1">Uncharacterized protein</fullName>
    </submittedName>
</protein>
<gene>
    <name evidence="1" type="ORF">Q644_16275</name>
</gene>
<evidence type="ECO:0000313" key="1">
    <source>
        <dbReference type="EMBL" id="ERM02494.1"/>
    </source>
</evidence>
<dbReference type="EMBL" id="ASXJ01000082">
    <property type="protein sequence ID" value="ERM02494.1"/>
    <property type="molecule type" value="Genomic_DNA"/>
</dbReference>
<proteinExistence type="predicted"/>
<organism evidence="1 2">
    <name type="scientific">Brucella intermedia 229E</name>
    <dbReference type="NCBI Taxonomy" id="1337887"/>
    <lineage>
        <taxon>Bacteria</taxon>
        <taxon>Pseudomonadati</taxon>
        <taxon>Pseudomonadota</taxon>
        <taxon>Alphaproteobacteria</taxon>
        <taxon>Hyphomicrobiales</taxon>
        <taxon>Brucellaceae</taxon>
        <taxon>Brucella/Ochrobactrum group</taxon>
        <taxon>Brucella</taxon>
    </lineage>
</organism>
<sequence>MKYFLRSEHFKQRHNAFAVPFLGGAALFMVLLTFPAHAVLAPNVEAGRELASVTEAVGKRFPGQPIQSITRQESGSYDVRVGTCRLKARIITQPTPQGMVGPRQYTVRLTRPKCAAAKQ</sequence>
<dbReference type="AlphaFoldDB" id="U4VDX2"/>
<dbReference type="PATRIC" id="fig|1337887.3.peg.1640"/>
<reference evidence="1 2" key="1">
    <citation type="journal article" date="2014" name="FEMS Microbiol. Lett.">
        <title>Genome sequencing analysis reveals virulence-related gene content of Ochrobactrum intermedium strain 229E, a urease-positive strain isolated from the human gastric niche.</title>
        <authorList>
            <person name="Kulkarni G.J."/>
            <person name="Shetty S."/>
            <person name="Dharne M.S."/>
            <person name="Shouche Y.S."/>
        </authorList>
    </citation>
    <scope>NUCLEOTIDE SEQUENCE [LARGE SCALE GENOMIC DNA]</scope>
    <source>
        <strain evidence="1 2">229E</strain>
    </source>
</reference>
<comment type="caution">
    <text evidence="1">The sequence shown here is derived from an EMBL/GenBank/DDBJ whole genome shotgun (WGS) entry which is preliminary data.</text>
</comment>
<name>U4VDX2_9HYPH</name>
<dbReference type="Proteomes" id="UP000016842">
    <property type="component" value="Unassembled WGS sequence"/>
</dbReference>
<evidence type="ECO:0000313" key="2">
    <source>
        <dbReference type="Proteomes" id="UP000016842"/>
    </source>
</evidence>